<comment type="subcellular location">
    <subcellularLocation>
        <location evidence="1">Membrane</location>
        <topology evidence="1">Multi-pass membrane protein</topology>
    </subcellularLocation>
</comment>
<feature type="transmembrane region" description="Helical" evidence="9">
    <location>
        <begin position="341"/>
        <end position="360"/>
    </location>
</feature>
<sequence>MDLHLVWQPIPYIPVTLFGLFLVSALALDPGKQYHLRPLLFLPILWLTYRLIYDGEAGIGSTFWFAWLARASELMLLTKNVPNRLSPATTTGQSTDKEAPAKNIEAFSLSTRIENACLIAFNCRGIGEPNEPPSLRSRRIPRRGPYTKSKSKSKSPNGTCTKSQFILTQLTRLLSSVLIIDLWNLHGRRNPGLHLKLGLAAAGWYWRAVGILMFAAGIASVLQGMHCVISIFCIFLGIGGSADIEEWPLLFSLRWENVRTLRAFWGQGWHHLLRLPLNAHAKFICQTILRLPADRSPLSSITYFFLVFALSGLVHYLGECVSLGFGFGFGFGQQKESESSGALLFFSLQALGIALEYVVLEATGLLKPTSSRWYRLLGNVLSVGYVIGWFALTGPIWVDPLIKAGALEMNLEWSFVMWLWTGQVALPQRLGGGGIE</sequence>
<dbReference type="PANTHER" id="PTHR31595:SF57">
    <property type="entry name" value="OS04G0481900 PROTEIN"/>
    <property type="match status" value="1"/>
</dbReference>
<dbReference type="Pfam" id="PF13813">
    <property type="entry name" value="MBOAT_2"/>
    <property type="match status" value="1"/>
</dbReference>
<keyword evidence="4" id="KW-0808">Transferase</keyword>
<dbReference type="PANTHER" id="PTHR31595">
    <property type="entry name" value="LONG-CHAIN-ALCOHOL O-FATTY-ACYLTRANSFERASE 3-RELATED"/>
    <property type="match status" value="1"/>
</dbReference>
<keyword evidence="7 9" id="KW-0472">Membrane</keyword>
<feature type="transmembrane region" description="Helical" evidence="9">
    <location>
        <begin position="12"/>
        <end position="28"/>
    </location>
</feature>
<dbReference type="GO" id="GO:0016020">
    <property type="term" value="C:membrane"/>
    <property type="evidence" value="ECO:0007669"/>
    <property type="project" value="UniProtKB-SubCell"/>
</dbReference>
<evidence type="ECO:0000256" key="6">
    <source>
        <dbReference type="ARBA" id="ARBA00022989"/>
    </source>
</evidence>
<proteinExistence type="inferred from homology"/>
<dbReference type="Proteomes" id="UP001362999">
    <property type="component" value="Unassembled WGS sequence"/>
</dbReference>
<dbReference type="AlphaFoldDB" id="A0AAW0DN22"/>
<evidence type="ECO:0000313" key="12">
    <source>
        <dbReference type="Proteomes" id="UP001362999"/>
    </source>
</evidence>
<dbReference type="InterPro" id="IPR032805">
    <property type="entry name" value="Wax_synthase_dom"/>
</dbReference>
<keyword evidence="6 9" id="KW-1133">Transmembrane helix</keyword>
<evidence type="ECO:0000313" key="11">
    <source>
        <dbReference type="EMBL" id="KAK7052553.1"/>
    </source>
</evidence>
<evidence type="ECO:0000256" key="5">
    <source>
        <dbReference type="ARBA" id="ARBA00022692"/>
    </source>
</evidence>
<keyword evidence="12" id="KW-1185">Reference proteome</keyword>
<gene>
    <name evidence="11" type="ORF">R3P38DRAFT_2603994</name>
</gene>
<comment type="pathway">
    <text evidence="2">Secondary metabolite biosynthesis.</text>
</comment>
<organism evidence="11 12">
    <name type="scientific">Favolaschia claudopus</name>
    <dbReference type="NCBI Taxonomy" id="2862362"/>
    <lineage>
        <taxon>Eukaryota</taxon>
        <taxon>Fungi</taxon>
        <taxon>Dikarya</taxon>
        <taxon>Basidiomycota</taxon>
        <taxon>Agaricomycotina</taxon>
        <taxon>Agaricomycetes</taxon>
        <taxon>Agaricomycetidae</taxon>
        <taxon>Agaricales</taxon>
        <taxon>Marasmiineae</taxon>
        <taxon>Mycenaceae</taxon>
        <taxon>Favolaschia</taxon>
    </lineage>
</organism>
<accession>A0AAW0DN22</accession>
<evidence type="ECO:0000256" key="2">
    <source>
        <dbReference type="ARBA" id="ARBA00005179"/>
    </source>
</evidence>
<feature type="transmembrane region" description="Helical" evidence="9">
    <location>
        <begin position="204"/>
        <end position="222"/>
    </location>
</feature>
<evidence type="ECO:0000256" key="8">
    <source>
        <dbReference type="SAM" id="MobiDB-lite"/>
    </source>
</evidence>
<evidence type="ECO:0000256" key="4">
    <source>
        <dbReference type="ARBA" id="ARBA00022679"/>
    </source>
</evidence>
<comment type="caution">
    <text evidence="11">The sequence shown here is derived from an EMBL/GenBank/DDBJ whole genome shotgun (WGS) entry which is preliminary data.</text>
</comment>
<feature type="transmembrane region" description="Helical" evidence="9">
    <location>
        <begin position="380"/>
        <end position="398"/>
    </location>
</feature>
<feature type="transmembrane region" description="Helical" evidence="9">
    <location>
        <begin position="301"/>
        <end position="329"/>
    </location>
</feature>
<feature type="domain" description="Wax synthase" evidence="10">
    <location>
        <begin position="247"/>
        <end position="322"/>
    </location>
</feature>
<comment type="similarity">
    <text evidence="3">Belongs to the wax synthase family.</text>
</comment>
<reference evidence="11 12" key="1">
    <citation type="journal article" date="2024" name="J Genomics">
        <title>Draft genome sequencing and assembly of Favolaschia claudopus CIRM-BRFM 2984 isolated from oak limbs.</title>
        <authorList>
            <person name="Navarro D."/>
            <person name="Drula E."/>
            <person name="Chaduli D."/>
            <person name="Cazenave R."/>
            <person name="Ahrendt S."/>
            <person name="Wang J."/>
            <person name="Lipzen A."/>
            <person name="Daum C."/>
            <person name="Barry K."/>
            <person name="Grigoriev I.V."/>
            <person name="Favel A."/>
            <person name="Rosso M.N."/>
            <person name="Martin F."/>
        </authorList>
    </citation>
    <scope>NUCLEOTIDE SEQUENCE [LARGE SCALE GENOMIC DNA]</scope>
    <source>
        <strain evidence="11 12">CIRM-BRFM 2984</strain>
    </source>
</reference>
<evidence type="ECO:0000256" key="7">
    <source>
        <dbReference type="ARBA" id="ARBA00023136"/>
    </source>
</evidence>
<evidence type="ECO:0000256" key="9">
    <source>
        <dbReference type="SAM" id="Phobius"/>
    </source>
</evidence>
<protein>
    <submittedName>
        <fullName evidence="11">BTB domain-containing protein</fullName>
    </submittedName>
</protein>
<dbReference type="GO" id="GO:0008374">
    <property type="term" value="F:O-acyltransferase activity"/>
    <property type="evidence" value="ECO:0007669"/>
    <property type="project" value="InterPro"/>
</dbReference>
<feature type="region of interest" description="Disordered" evidence="8">
    <location>
        <begin position="130"/>
        <end position="160"/>
    </location>
</feature>
<evidence type="ECO:0000256" key="1">
    <source>
        <dbReference type="ARBA" id="ARBA00004141"/>
    </source>
</evidence>
<dbReference type="GO" id="GO:0006629">
    <property type="term" value="P:lipid metabolic process"/>
    <property type="evidence" value="ECO:0007669"/>
    <property type="project" value="InterPro"/>
</dbReference>
<dbReference type="EMBL" id="JAWWNJ010000007">
    <property type="protein sequence ID" value="KAK7052553.1"/>
    <property type="molecule type" value="Genomic_DNA"/>
</dbReference>
<keyword evidence="5 9" id="KW-0812">Transmembrane</keyword>
<feature type="transmembrane region" description="Helical" evidence="9">
    <location>
        <begin position="35"/>
        <end position="52"/>
    </location>
</feature>
<evidence type="ECO:0000256" key="3">
    <source>
        <dbReference type="ARBA" id="ARBA00007282"/>
    </source>
</evidence>
<evidence type="ECO:0000259" key="10">
    <source>
        <dbReference type="Pfam" id="PF13813"/>
    </source>
</evidence>
<dbReference type="InterPro" id="IPR044851">
    <property type="entry name" value="Wax_synthase"/>
</dbReference>
<name>A0AAW0DN22_9AGAR</name>